<dbReference type="GO" id="GO:0006121">
    <property type="term" value="P:mitochondrial electron transport, succinate to ubiquinone"/>
    <property type="evidence" value="ECO:0007669"/>
    <property type="project" value="TreeGrafter"/>
</dbReference>
<dbReference type="Gene3D" id="1.20.58.100">
    <property type="entry name" value="Fumarate reductase/succinate dehydrogenase flavoprotein-like, C-terminal domain"/>
    <property type="match status" value="1"/>
</dbReference>
<evidence type="ECO:0000256" key="6">
    <source>
        <dbReference type="ARBA" id="ARBA00022630"/>
    </source>
</evidence>
<dbReference type="EC" id="1.3.5.1" evidence="4"/>
<protein>
    <recommendedName>
        <fullName evidence="4">succinate dehydrogenase</fullName>
        <ecNumber evidence="4">1.3.5.1</ecNumber>
    </recommendedName>
</protein>
<evidence type="ECO:0000256" key="8">
    <source>
        <dbReference type="ARBA" id="ARBA00022827"/>
    </source>
</evidence>
<dbReference type="Proteomes" id="UP000276133">
    <property type="component" value="Unassembled WGS sequence"/>
</dbReference>
<dbReference type="Gene3D" id="4.10.80.40">
    <property type="entry name" value="succinate dehydrogenase protein domain"/>
    <property type="match status" value="1"/>
</dbReference>
<evidence type="ECO:0000256" key="13">
    <source>
        <dbReference type="SAM" id="MobiDB-lite"/>
    </source>
</evidence>
<feature type="domain" description="Fumarate reductase/succinate dehydrogenase flavoprotein-like C-terminal" evidence="14">
    <location>
        <begin position="40"/>
        <end position="192"/>
    </location>
</feature>
<reference evidence="15 16" key="1">
    <citation type="journal article" date="2018" name="Sci. Rep.">
        <title>Genomic signatures of local adaptation to the degree of environmental predictability in rotifers.</title>
        <authorList>
            <person name="Franch-Gras L."/>
            <person name="Hahn C."/>
            <person name="Garcia-Roger E.M."/>
            <person name="Carmona M.J."/>
            <person name="Serra M."/>
            <person name="Gomez A."/>
        </authorList>
    </citation>
    <scope>NUCLEOTIDE SEQUENCE [LARGE SCALE GENOMIC DNA]</scope>
    <source>
        <strain evidence="15">HYR1</strain>
    </source>
</reference>
<dbReference type="InterPro" id="IPR015939">
    <property type="entry name" value="Fum_Rdtase/Succ_DH_flav-like_C"/>
</dbReference>
<keyword evidence="15" id="KW-0830">Ubiquinone</keyword>
<dbReference type="PANTHER" id="PTHR11632:SF51">
    <property type="entry name" value="SUCCINATE DEHYDROGENASE [UBIQUINONE] FLAVOPROTEIN SUBUNIT, MITOCHONDRIAL"/>
    <property type="match status" value="1"/>
</dbReference>
<evidence type="ECO:0000313" key="15">
    <source>
        <dbReference type="EMBL" id="RMZ93154.1"/>
    </source>
</evidence>
<dbReference type="FunFam" id="1.20.58.100:FF:000001">
    <property type="entry name" value="Succinate dehydrogenase flavoprotein subunit (SdhA)"/>
    <property type="match status" value="1"/>
</dbReference>
<organism evidence="15 16">
    <name type="scientific">Brachionus plicatilis</name>
    <name type="common">Marine rotifer</name>
    <name type="synonym">Brachionus muelleri</name>
    <dbReference type="NCBI Taxonomy" id="10195"/>
    <lineage>
        <taxon>Eukaryota</taxon>
        <taxon>Metazoa</taxon>
        <taxon>Spiralia</taxon>
        <taxon>Gnathifera</taxon>
        <taxon>Rotifera</taxon>
        <taxon>Eurotatoria</taxon>
        <taxon>Monogononta</taxon>
        <taxon>Pseudotrocha</taxon>
        <taxon>Ploima</taxon>
        <taxon>Brachionidae</taxon>
        <taxon>Brachionus</taxon>
    </lineage>
</organism>
<dbReference type="FunFam" id="4.10.80.40:FF:000004">
    <property type="entry name" value="Succinate dehydrogenase [ubiquinone] flavoprotein subunit, mitochondrial"/>
    <property type="match status" value="1"/>
</dbReference>
<dbReference type="GO" id="GO:0009055">
    <property type="term" value="F:electron transfer activity"/>
    <property type="evidence" value="ECO:0007669"/>
    <property type="project" value="TreeGrafter"/>
</dbReference>
<evidence type="ECO:0000256" key="12">
    <source>
        <dbReference type="ARBA" id="ARBA00023136"/>
    </source>
</evidence>
<proteinExistence type="inferred from homology"/>
<evidence type="ECO:0000256" key="1">
    <source>
        <dbReference type="ARBA" id="ARBA00001974"/>
    </source>
</evidence>
<dbReference type="STRING" id="10195.A0A3M7P398"/>
<comment type="subcellular location">
    <subcellularLocation>
        <location evidence="2">Mitochondrion inner membrane</location>
        <topology evidence="2">Peripheral membrane protein</topology>
        <orientation evidence="2">Matrix side</orientation>
    </subcellularLocation>
</comment>
<keyword evidence="6" id="KW-0285">Flavoprotein</keyword>
<gene>
    <name evidence="15" type="ORF">BpHYR1_012039</name>
</gene>
<keyword evidence="9" id="KW-0249">Electron transport</keyword>
<dbReference type="SUPFAM" id="SSF46977">
    <property type="entry name" value="Succinate dehydrogenase/fumarate reductase flavoprotein C-terminal domain"/>
    <property type="match status" value="1"/>
</dbReference>
<keyword evidence="5" id="KW-0813">Transport</keyword>
<keyword evidence="16" id="KW-1185">Reference proteome</keyword>
<dbReference type="Pfam" id="PF02910">
    <property type="entry name" value="Succ_DH_flav_C"/>
    <property type="match status" value="1"/>
</dbReference>
<keyword evidence="8" id="KW-0274">FAD</keyword>
<evidence type="ECO:0000313" key="16">
    <source>
        <dbReference type="Proteomes" id="UP000276133"/>
    </source>
</evidence>
<comment type="caution">
    <text evidence="15">The sequence shown here is derived from an EMBL/GenBank/DDBJ whole genome shotgun (WGS) entry which is preliminary data.</text>
</comment>
<evidence type="ECO:0000256" key="2">
    <source>
        <dbReference type="ARBA" id="ARBA00004443"/>
    </source>
</evidence>
<comment type="similarity">
    <text evidence="3">Belongs to the FAD-dependent oxidoreductase 2 family. FRD/SDH subfamily.</text>
</comment>
<dbReference type="EMBL" id="REGN01014036">
    <property type="protein sequence ID" value="RMZ93154.1"/>
    <property type="molecule type" value="Genomic_DNA"/>
</dbReference>
<keyword evidence="7" id="KW-0999">Mitochondrion inner membrane</keyword>
<name>A0A3M7P398_BRAPC</name>
<keyword evidence="11" id="KW-0496">Mitochondrion</keyword>
<dbReference type="OrthoDB" id="71672at2759"/>
<comment type="cofactor">
    <cofactor evidence="1">
        <name>FAD</name>
        <dbReference type="ChEBI" id="CHEBI:57692"/>
    </cofactor>
</comment>
<evidence type="ECO:0000256" key="9">
    <source>
        <dbReference type="ARBA" id="ARBA00022982"/>
    </source>
</evidence>
<evidence type="ECO:0000256" key="5">
    <source>
        <dbReference type="ARBA" id="ARBA00022448"/>
    </source>
</evidence>
<accession>A0A3M7P398</accession>
<feature type="non-terminal residue" evidence="15">
    <location>
        <position position="1"/>
    </location>
</feature>
<dbReference type="InterPro" id="IPR037099">
    <property type="entry name" value="Fum_R/Succ_DH_flav-like_C_sf"/>
</dbReference>
<dbReference type="GO" id="GO:0050660">
    <property type="term" value="F:flavin adenine dinucleotide binding"/>
    <property type="evidence" value="ECO:0007669"/>
    <property type="project" value="TreeGrafter"/>
</dbReference>
<dbReference type="GO" id="GO:0005743">
    <property type="term" value="C:mitochondrial inner membrane"/>
    <property type="evidence" value="ECO:0007669"/>
    <property type="project" value="UniProtKB-SubCell"/>
</dbReference>
<dbReference type="PANTHER" id="PTHR11632">
    <property type="entry name" value="SUCCINATE DEHYDROGENASE 2 FLAVOPROTEIN SUBUNIT"/>
    <property type="match status" value="1"/>
</dbReference>
<dbReference type="InterPro" id="IPR030664">
    <property type="entry name" value="SdhA/FrdA/AprA"/>
</dbReference>
<evidence type="ECO:0000256" key="3">
    <source>
        <dbReference type="ARBA" id="ARBA00008040"/>
    </source>
</evidence>
<keyword evidence="10" id="KW-0560">Oxidoreductase</keyword>
<keyword evidence="12" id="KW-0472">Membrane</keyword>
<evidence type="ECO:0000256" key="11">
    <source>
        <dbReference type="ARBA" id="ARBA00023128"/>
    </source>
</evidence>
<dbReference type="GO" id="GO:0008177">
    <property type="term" value="F:succinate dehydrogenase (quinone) activity"/>
    <property type="evidence" value="ECO:0007669"/>
    <property type="project" value="UniProtKB-EC"/>
</dbReference>
<evidence type="ECO:0000259" key="14">
    <source>
        <dbReference type="Pfam" id="PF02910"/>
    </source>
</evidence>
<sequence length="192" mass="21933">DISKPGQAVESLPEDAGEASVANIDKLRNSKGSIKTSELRSKMQHIMQNHAAVFRDGPTLLEGCEKLSEAYKMQEELKIDDKGLIWNSDLIETLELQNLMLNAMQTIYSAEARKESRGAHAREDFTVRVDEYDYSKPIEGQQIKPYDQHFRKHTLTEMDVASGKVDIRYRPVIDHTLDAQKVKTVEPQLRKY</sequence>
<evidence type="ECO:0000256" key="4">
    <source>
        <dbReference type="ARBA" id="ARBA00012792"/>
    </source>
</evidence>
<feature type="region of interest" description="Disordered" evidence="13">
    <location>
        <begin position="1"/>
        <end position="24"/>
    </location>
</feature>
<evidence type="ECO:0000256" key="10">
    <source>
        <dbReference type="ARBA" id="ARBA00023002"/>
    </source>
</evidence>
<evidence type="ECO:0000256" key="7">
    <source>
        <dbReference type="ARBA" id="ARBA00022792"/>
    </source>
</evidence>
<dbReference type="AlphaFoldDB" id="A0A3M7P398"/>